<dbReference type="PANTHER" id="PTHR32254">
    <property type="entry name" value="EXPRESSED PROTEIN"/>
    <property type="match status" value="1"/>
</dbReference>
<organism evidence="1 2">
    <name type="scientific">Gossypium tomentosum</name>
    <name type="common">Hawaiian cotton</name>
    <name type="synonym">Gossypium sandvicense</name>
    <dbReference type="NCBI Taxonomy" id="34277"/>
    <lineage>
        <taxon>Eukaryota</taxon>
        <taxon>Viridiplantae</taxon>
        <taxon>Streptophyta</taxon>
        <taxon>Embryophyta</taxon>
        <taxon>Tracheophyta</taxon>
        <taxon>Spermatophyta</taxon>
        <taxon>Magnoliopsida</taxon>
        <taxon>eudicotyledons</taxon>
        <taxon>Gunneridae</taxon>
        <taxon>Pentapetalae</taxon>
        <taxon>rosids</taxon>
        <taxon>malvids</taxon>
        <taxon>Malvales</taxon>
        <taxon>Malvaceae</taxon>
        <taxon>Malvoideae</taxon>
        <taxon>Gossypium</taxon>
    </lineage>
</organism>
<proteinExistence type="predicted"/>
<dbReference type="Gene3D" id="2.40.70.10">
    <property type="entry name" value="Acid Proteases"/>
    <property type="match status" value="1"/>
</dbReference>
<evidence type="ECO:0000313" key="2">
    <source>
        <dbReference type="Proteomes" id="UP000322667"/>
    </source>
</evidence>
<dbReference type="Pfam" id="PF06364">
    <property type="entry name" value="DUF1068"/>
    <property type="match status" value="1"/>
</dbReference>
<name>A0A5D2R6Z9_GOSTO</name>
<evidence type="ECO:0000313" key="1">
    <source>
        <dbReference type="EMBL" id="TYI36172.1"/>
    </source>
</evidence>
<dbReference type="PANTHER" id="PTHR32254:SF14">
    <property type="entry name" value="EXPRESSED PROTEIN"/>
    <property type="match status" value="1"/>
</dbReference>
<reference evidence="1 2" key="1">
    <citation type="submission" date="2019-07" db="EMBL/GenBank/DDBJ databases">
        <title>WGS assembly of Gossypium tomentosum.</title>
        <authorList>
            <person name="Chen Z.J."/>
            <person name="Sreedasyam A."/>
            <person name="Ando A."/>
            <person name="Song Q."/>
            <person name="De L."/>
            <person name="Hulse-Kemp A."/>
            <person name="Ding M."/>
            <person name="Ye W."/>
            <person name="Kirkbride R."/>
            <person name="Jenkins J."/>
            <person name="Plott C."/>
            <person name="Lovell J."/>
            <person name="Lin Y.-M."/>
            <person name="Vaughn R."/>
            <person name="Liu B."/>
            <person name="Li W."/>
            <person name="Simpson S."/>
            <person name="Scheffler B."/>
            <person name="Saski C."/>
            <person name="Grover C."/>
            <person name="Hu G."/>
            <person name="Conover J."/>
            <person name="Carlson J."/>
            <person name="Shu S."/>
            <person name="Boston L."/>
            <person name="Williams M."/>
            <person name="Peterson D."/>
            <person name="Mcgee K."/>
            <person name="Jones D."/>
            <person name="Wendel J."/>
            <person name="Stelly D."/>
            <person name="Grimwood J."/>
            <person name="Schmutz J."/>
        </authorList>
    </citation>
    <scope>NUCLEOTIDE SEQUENCE [LARGE SCALE GENOMIC DNA]</scope>
    <source>
        <strain evidence="1">7179.01</strain>
    </source>
</reference>
<dbReference type="Proteomes" id="UP000322667">
    <property type="component" value="Chromosome A03"/>
</dbReference>
<protein>
    <submittedName>
        <fullName evidence="1">Uncharacterized protein</fullName>
    </submittedName>
</protein>
<dbReference type="SUPFAM" id="SSF50630">
    <property type="entry name" value="Acid proteases"/>
    <property type="match status" value="1"/>
</dbReference>
<sequence>MPTVSFTIDDKVFELYLEEYILKVGEGPQAQCISGFTALDVPPPRGPLWTEQCFLYSFLHKCFFLLEDKKLASQYQKEADKCNLGMETCEEVREKAEEALSAQMKLTAMWEIRSRQKGWREKVAKSNAQTQGKTNYTRLRSKNNLQKAHNGWLLPLQMHVGGIAAANKNDIDQHAVDTVL</sequence>
<dbReference type="InterPro" id="IPR010471">
    <property type="entry name" value="DUF1068"/>
</dbReference>
<accession>A0A5D2R6Z9</accession>
<gene>
    <name evidence="1" type="ORF">ES332_A03G123900v1</name>
</gene>
<dbReference type="EMBL" id="CM017612">
    <property type="protein sequence ID" value="TYI36172.1"/>
    <property type="molecule type" value="Genomic_DNA"/>
</dbReference>
<dbReference type="AlphaFoldDB" id="A0A5D2R6Z9"/>
<keyword evidence="2" id="KW-1185">Reference proteome</keyword>
<dbReference type="InterPro" id="IPR021109">
    <property type="entry name" value="Peptidase_aspartic_dom_sf"/>
</dbReference>